<comment type="caution">
    <text evidence="2">The sequence shown here is derived from an EMBL/GenBank/DDBJ whole genome shotgun (WGS) entry which is preliminary data.</text>
</comment>
<keyword evidence="1" id="KW-0812">Transmembrane</keyword>
<feature type="transmembrane region" description="Helical" evidence="1">
    <location>
        <begin position="205"/>
        <end position="224"/>
    </location>
</feature>
<accession>A0A9W4WTU3</accession>
<proteinExistence type="predicted"/>
<feature type="transmembrane region" description="Helical" evidence="1">
    <location>
        <begin position="55"/>
        <end position="77"/>
    </location>
</feature>
<reference evidence="2" key="1">
    <citation type="submission" date="2022-08" db="EMBL/GenBank/DDBJ databases">
        <authorList>
            <person name="Kallberg Y."/>
            <person name="Tangrot J."/>
            <person name="Rosling A."/>
        </authorList>
    </citation>
    <scope>NUCLEOTIDE SEQUENCE</scope>
    <source>
        <strain evidence="2">Wild A</strain>
    </source>
</reference>
<keyword evidence="3" id="KW-1185">Reference proteome</keyword>
<sequence>MDNPQIILGLLYESNYGIEENKNETFKCWSFTTAKVIYTHWISEKWKYKHDKHELIQGFLMATYSIMIVGPIIYALISCHGEWFMILISLGQLSGWGFSIISKGIMSDKSDAKEARELREVKNKKIRENFTFLQRVGNWTRIVKNDEIQAINREIDGINEQEKKKRKLDLLIIYSGVIIVFLSSILGWIGTTGLLYYLYKIEGKIVLWTCIIYAVAILSIVLAVKGYTYFQVFALYFTVSLHIVITCILIAITNGHWIGIETVIKKAISTVFVIGNFLSLVEEFFIRLN</sequence>
<evidence type="ECO:0000256" key="1">
    <source>
        <dbReference type="SAM" id="Phobius"/>
    </source>
</evidence>
<feature type="transmembrane region" description="Helical" evidence="1">
    <location>
        <begin position="267"/>
        <end position="286"/>
    </location>
</feature>
<gene>
    <name evidence="2" type="ORF">FWILDA_LOCUS12603</name>
</gene>
<dbReference type="EMBL" id="CAMKVN010004166">
    <property type="protein sequence ID" value="CAI2186490.1"/>
    <property type="molecule type" value="Genomic_DNA"/>
</dbReference>
<organism evidence="2 3">
    <name type="scientific">Funneliformis geosporum</name>
    <dbReference type="NCBI Taxonomy" id="1117311"/>
    <lineage>
        <taxon>Eukaryota</taxon>
        <taxon>Fungi</taxon>
        <taxon>Fungi incertae sedis</taxon>
        <taxon>Mucoromycota</taxon>
        <taxon>Glomeromycotina</taxon>
        <taxon>Glomeromycetes</taxon>
        <taxon>Glomerales</taxon>
        <taxon>Glomeraceae</taxon>
        <taxon>Funneliformis</taxon>
    </lineage>
</organism>
<dbReference type="OrthoDB" id="2491475at2759"/>
<protein>
    <submittedName>
        <fullName evidence="2">13764_t:CDS:1</fullName>
    </submittedName>
</protein>
<name>A0A9W4WTU3_9GLOM</name>
<dbReference type="AlphaFoldDB" id="A0A9W4WTU3"/>
<keyword evidence="1" id="KW-1133">Transmembrane helix</keyword>
<keyword evidence="1" id="KW-0472">Membrane</keyword>
<feature type="transmembrane region" description="Helical" evidence="1">
    <location>
        <begin position="171"/>
        <end position="199"/>
    </location>
</feature>
<evidence type="ECO:0000313" key="2">
    <source>
        <dbReference type="EMBL" id="CAI2186490.1"/>
    </source>
</evidence>
<feature type="transmembrane region" description="Helical" evidence="1">
    <location>
        <begin position="83"/>
        <end position="101"/>
    </location>
</feature>
<dbReference type="Proteomes" id="UP001153678">
    <property type="component" value="Unassembled WGS sequence"/>
</dbReference>
<evidence type="ECO:0000313" key="3">
    <source>
        <dbReference type="Proteomes" id="UP001153678"/>
    </source>
</evidence>
<feature type="transmembrane region" description="Helical" evidence="1">
    <location>
        <begin position="233"/>
        <end position="255"/>
    </location>
</feature>